<sequence length="105" mass="11888">MKKFMVLFLVFLCISFNIINPLPVFAQNTLKQGIYKVSDLNIPQNKFYTVQNFSKTNTSFIQFFDGNGKMIQAINLTPNSLKYDIIALDPNFTIVILGDGDVSID</sequence>
<dbReference type="EMBL" id="AP024849">
    <property type="protein sequence ID" value="BCZ48175.1"/>
    <property type="molecule type" value="Genomic_DNA"/>
</dbReference>
<reference evidence="3" key="1">
    <citation type="submission" date="2021-07" db="EMBL/GenBank/DDBJ databases">
        <title>Complete genome sequencing of a Clostridium isolate.</title>
        <authorList>
            <person name="Ueki A."/>
            <person name="Tonouchi A."/>
        </authorList>
    </citation>
    <scope>NUCLEOTIDE SEQUENCE [LARGE SCALE GENOMIC DNA]</scope>
    <source>
        <strain evidence="3">C5S11</strain>
    </source>
</reference>
<name>A0ABM7TAM9_9CLOT</name>
<evidence type="ECO:0000256" key="1">
    <source>
        <dbReference type="SAM" id="SignalP"/>
    </source>
</evidence>
<accession>A0ABM7TAM9</accession>
<feature type="signal peptide" evidence="1">
    <location>
        <begin position="1"/>
        <end position="26"/>
    </location>
</feature>
<evidence type="ECO:0000313" key="3">
    <source>
        <dbReference type="Proteomes" id="UP000824633"/>
    </source>
</evidence>
<keyword evidence="1" id="KW-0732">Signal</keyword>
<evidence type="ECO:0000313" key="2">
    <source>
        <dbReference type="EMBL" id="BCZ48175.1"/>
    </source>
</evidence>
<keyword evidence="3" id="KW-1185">Reference proteome</keyword>
<dbReference type="RefSeq" id="WP_224034451.1">
    <property type="nucleotide sequence ID" value="NZ_AP024849.1"/>
</dbReference>
<protein>
    <submittedName>
        <fullName evidence="2">Uncharacterized protein</fullName>
    </submittedName>
</protein>
<dbReference type="Proteomes" id="UP000824633">
    <property type="component" value="Chromosome"/>
</dbReference>
<proteinExistence type="predicted"/>
<feature type="chain" id="PRO_5046923187" evidence="1">
    <location>
        <begin position="27"/>
        <end position="105"/>
    </location>
</feature>
<organism evidence="2 3">
    <name type="scientific">Clostridium gelidum</name>
    <dbReference type="NCBI Taxonomy" id="704125"/>
    <lineage>
        <taxon>Bacteria</taxon>
        <taxon>Bacillati</taxon>
        <taxon>Bacillota</taxon>
        <taxon>Clostridia</taxon>
        <taxon>Eubacteriales</taxon>
        <taxon>Clostridiaceae</taxon>
        <taxon>Clostridium</taxon>
    </lineage>
</organism>
<gene>
    <name evidence="2" type="ORF">psyc5s11_42420</name>
</gene>